<name>A0ABT4M714_9BURK</name>
<evidence type="ECO:0000313" key="2">
    <source>
        <dbReference type="EMBL" id="MCZ4331114.1"/>
    </source>
</evidence>
<proteinExistence type="predicted"/>
<sequence length="68" mass="7232">MAIAAQSIRNALIGFSEKGIDPNKLAGLIGQIVDDHAALARVVNQQAAAIKRLEEQIQSLKKSNPPAE</sequence>
<protein>
    <submittedName>
        <fullName evidence="2">Uncharacterized protein</fullName>
    </submittedName>
</protein>
<feature type="coiled-coil region" evidence="1">
    <location>
        <begin position="36"/>
        <end position="63"/>
    </location>
</feature>
<evidence type="ECO:0000313" key="3">
    <source>
        <dbReference type="Proteomes" id="UP001068379"/>
    </source>
</evidence>
<accession>A0ABT4M714</accession>
<evidence type="ECO:0000256" key="1">
    <source>
        <dbReference type="SAM" id="Coils"/>
    </source>
</evidence>
<comment type="caution">
    <text evidence="2">The sequence shown here is derived from an EMBL/GenBank/DDBJ whole genome shotgun (WGS) entry which is preliminary data.</text>
</comment>
<gene>
    <name evidence="2" type="ORF">O4H32_14280</name>
</gene>
<dbReference type="Proteomes" id="UP001068379">
    <property type="component" value="Unassembled WGS sequence"/>
</dbReference>
<dbReference type="RefSeq" id="WP_269360270.1">
    <property type="nucleotide sequence ID" value="NZ_JAPWHE010000014.1"/>
</dbReference>
<keyword evidence="3" id="KW-1185">Reference proteome</keyword>
<dbReference type="EMBL" id="JAPWHE010000014">
    <property type="protein sequence ID" value="MCZ4331114.1"/>
    <property type="molecule type" value="Genomic_DNA"/>
</dbReference>
<reference evidence="2" key="1">
    <citation type="submission" date="2022-12" db="EMBL/GenBank/DDBJ databases">
        <title>Bacterial isolates from different developmental stages of Nematostella vectensis.</title>
        <authorList>
            <person name="Fraune S."/>
        </authorList>
    </citation>
    <scope>NUCLEOTIDE SEQUENCE</scope>
    <source>
        <strain evidence="2">G21619-S1</strain>
    </source>
</reference>
<keyword evidence="1" id="KW-0175">Coiled coil</keyword>
<organism evidence="2 3">
    <name type="scientific">Castellaniella denitrificans</name>
    <dbReference type="NCBI Taxonomy" id="56119"/>
    <lineage>
        <taxon>Bacteria</taxon>
        <taxon>Pseudomonadati</taxon>
        <taxon>Pseudomonadota</taxon>
        <taxon>Betaproteobacteria</taxon>
        <taxon>Burkholderiales</taxon>
        <taxon>Alcaligenaceae</taxon>
        <taxon>Castellaniella</taxon>
    </lineage>
</organism>